<organism evidence="7 8">
    <name type="scientific">Clostridium neuense</name>
    <dbReference type="NCBI Taxonomy" id="1728934"/>
    <lineage>
        <taxon>Bacteria</taxon>
        <taxon>Bacillati</taxon>
        <taxon>Bacillota</taxon>
        <taxon>Clostridia</taxon>
        <taxon>Eubacteriales</taxon>
        <taxon>Clostridiaceae</taxon>
        <taxon>Clostridium</taxon>
    </lineage>
</organism>
<evidence type="ECO:0000313" key="7">
    <source>
        <dbReference type="EMBL" id="MFL0250871.1"/>
    </source>
</evidence>
<dbReference type="PANTHER" id="PTHR43399">
    <property type="entry name" value="SUBTILISIN-RELATED"/>
    <property type="match status" value="1"/>
</dbReference>
<dbReference type="InterPro" id="IPR022398">
    <property type="entry name" value="Peptidase_S8_His-AS"/>
</dbReference>
<reference evidence="7 8" key="1">
    <citation type="submission" date="2024-11" db="EMBL/GenBank/DDBJ databases">
        <authorList>
            <person name="Heng Y.C."/>
            <person name="Lim A.C.H."/>
            <person name="Lee J.K.Y."/>
            <person name="Kittelmann S."/>
        </authorList>
    </citation>
    <scope>NUCLEOTIDE SEQUENCE [LARGE SCALE GENOMIC DNA]</scope>
    <source>
        <strain evidence="7 8">WILCCON 0114</strain>
    </source>
</reference>
<dbReference type="PRINTS" id="PR00723">
    <property type="entry name" value="SUBTILISIN"/>
</dbReference>
<feature type="active site" description="Charge relay system" evidence="5">
    <location>
        <position position="344"/>
    </location>
</feature>
<dbReference type="InterPro" id="IPR036852">
    <property type="entry name" value="Peptidase_S8/S53_dom_sf"/>
</dbReference>
<evidence type="ECO:0000259" key="6">
    <source>
        <dbReference type="Pfam" id="PF00082"/>
    </source>
</evidence>
<comment type="similarity">
    <text evidence="1 5">Belongs to the peptidase S8 family.</text>
</comment>
<dbReference type="PROSITE" id="PS51892">
    <property type="entry name" value="SUBTILASE"/>
    <property type="match status" value="1"/>
</dbReference>
<evidence type="ECO:0000256" key="2">
    <source>
        <dbReference type="ARBA" id="ARBA00022670"/>
    </source>
</evidence>
<dbReference type="PROSITE" id="PS00136">
    <property type="entry name" value="SUBTILASE_ASP"/>
    <property type="match status" value="1"/>
</dbReference>
<keyword evidence="3 5" id="KW-0378">Hydrolase</keyword>
<evidence type="ECO:0000256" key="1">
    <source>
        <dbReference type="ARBA" id="ARBA00011073"/>
    </source>
</evidence>
<dbReference type="Proteomes" id="UP001623592">
    <property type="component" value="Unassembled WGS sequence"/>
</dbReference>
<evidence type="ECO:0000313" key="8">
    <source>
        <dbReference type="Proteomes" id="UP001623592"/>
    </source>
</evidence>
<dbReference type="Gene3D" id="3.40.50.200">
    <property type="entry name" value="Peptidase S8/S53 domain"/>
    <property type="match status" value="1"/>
</dbReference>
<sequence>MFFLKGKINPNLYALTVKNEHRSFRILIHCKNFINRITSRLKSHKCTIYYTIDTLNCICASASSFMITRLTEYPEVDYITLDNFANICGHNVHSANNIGSSLTKNSKLAGRGIRIGIIDTGVYPHKDLKYPTPKIYKFLDIINGLNYPYDDNGHGTFISGLIAASGSSSKGTYIGIAPESSIYMIKAFEATGKAYVSSVLTALDILIKESAESNLKIICLPFETSFQDSFIDSLFSKLFTLANKNNIVVVLPSGNNKNDKNSMIGIATLSNCVTVSGITSSTQKKVYTYSSSGPCGKPEKPDFCAACTDLTSLNCDTAFVSERNGIKLYPRELKEPYTTYTGTSCAAAFTAGVFALLFEKIPDLQCKDAISMIKTSCKLLDVPKWQQGYGYIDFRDLFF</sequence>
<dbReference type="InterPro" id="IPR023827">
    <property type="entry name" value="Peptidase_S8_Asp-AS"/>
</dbReference>
<keyword evidence="8" id="KW-1185">Reference proteome</keyword>
<keyword evidence="4 5" id="KW-0720">Serine protease</keyword>
<gene>
    <name evidence="7" type="ORF">ACJDT4_10600</name>
</gene>
<proteinExistence type="inferred from homology"/>
<dbReference type="InterPro" id="IPR015500">
    <property type="entry name" value="Peptidase_S8_subtilisin-rel"/>
</dbReference>
<feature type="active site" description="Charge relay system" evidence="5">
    <location>
        <position position="119"/>
    </location>
</feature>
<dbReference type="InterPro" id="IPR051048">
    <property type="entry name" value="Peptidase_S8/S53_subtilisin"/>
</dbReference>
<name>A0ABW8TF73_9CLOT</name>
<evidence type="ECO:0000256" key="4">
    <source>
        <dbReference type="ARBA" id="ARBA00022825"/>
    </source>
</evidence>
<dbReference type="Pfam" id="PF00082">
    <property type="entry name" value="Peptidase_S8"/>
    <property type="match status" value="1"/>
</dbReference>
<dbReference type="SUPFAM" id="SSF52743">
    <property type="entry name" value="Subtilisin-like"/>
    <property type="match status" value="1"/>
</dbReference>
<feature type="domain" description="Peptidase S8/S53" evidence="6">
    <location>
        <begin position="110"/>
        <end position="391"/>
    </location>
</feature>
<dbReference type="InterPro" id="IPR000209">
    <property type="entry name" value="Peptidase_S8/S53_dom"/>
</dbReference>
<accession>A0ABW8TF73</accession>
<dbReference type="PANTHER" id="PTHR43399:SF4">
    <property type="entry name" value="CELL WALL-ASSOCIATED PROTEASE"/>
    <property type="match status" value="1"/>
</dbReference>
<dbReference type="PROSITE" id="PS00137">
    <property type="entry name" value="SUBTILASE_HIS"/>
    <property type="match status" value="1"/>
</dbReference>
<comment type="caution">
    <text evidence="7">The sequence shown here is derived from an EMBL/GenBank/DDBJ whole genome shotgun (WGS) entry which is preliminary data.</text>
</comment>
<feature type="active site" description="Charge relay system" evidence="5">
    <location>
        <position position="154"/>
    </location>
</feature>
<keyword evidence="2 5" id="KW-0645">Protease</keyword>
<evidence type="ECO:0000256" key="3">
    <source>
        <dbReference type="ARBA" id="ARBA00022801"/>
    </source>
</evidence>
<dbReference type="RefSeq" id="WP_406787535.1">
    <property type="nucleotide sequence ID" value="NZ_JBJIAA010000008.1"/>
</dbReference>
<dbReference type="EMBL" id="JBJIAA010000008">
    <property type="protein sequence ID" value="MFL0250871.1"/>
    <property type="molecule type" value="Genomic_DNA"/>
</dbReference>
<evidence type="ECO:0000256" key="5">
    <source>
        <dbReference type="PROSITE-ProRule" id="PRU01240"/>
    </source>
</evidence>
<protein>
    <submittedName>
        <fullName evidence="7">S8 family serine peptidase</fullName>
    </submittedName>
</protein>